<proteinExistence type="predicted"/>
<gene>
    <name evidence="1" type="ORF">DWE98_03985</name>
</gene>
<evidence type="ECO:0008006" key="3">
    <source>
        <dbReference type="Google" id="ProtNLM"/>
    </source>
</evidence>
<dbReference type="OrthoDB" id="7779024at2"/>
<evidence type="ECO:0000313" key="2">
    <source>
        <dbReference type="Proteomes" id="UP000255207"/>
    </source>
</evidence>
<name>A0A370LCZ5_9HYPH</name>
<sequence length="113" mass="12088">MAAAHHPLSYKLRPDELAALREAASAAGIGTSTYAAEAVRRAIGTTRRRPMPRQHSELAVALREATVAVCRVGGLTNQLCRHAHTGGRVDADALDRLRAQLALIDARLEASAR</sequence>
<dbReference type="EMBL" id="QQTP01000001">
    <property type="protein sequence ID" value="RDJ29700.1"/>
    <property type="molecule type" value="Genomic_DNA"/>
</dbReference>
<dbReference type="Proteomes" id="UP000255207">
    <property type="component" value="Unassembled WGS sequence"/>
</dbReference>
<organism evidence="1 2">
    <name type="scientific">Bosea caraganae</name>
    <dbReference type="NCBI Taxonomy" id="2763117"/>
    <lineage>
        <taxon>Bacteria</taxon>
        <taxon>Pseudomonadati</taxon>
        <taxon>Pseudomonadota</taxon>
        <taxon>Alphaproteobacteria</taxon>
        <taxon>Hyphomicrobiales</taxon>
        <taxon>Boseaceae</taxon>
        <taxon>Bosea</taxon>
    </lineage>
</organism>
<dbReference type="RefSeq" id="WP_114827813.1">
    <property type="nucleotide sequence ID" value="NZ_QQTO01000019.1"/>
</dbReference>
<evidence type="ECO:0000313" key="1">
    <source>
        <dbReference type="EMBL" id="RDJ29700.1"/>
    </source>
</evidence>
<comment type="caution">
    <text evidence="1">The sequence shown here is derived from an EMBL/GenBank/DDBJ whole genome shotgun (WGS) entry which is preliminary data.</text>
</comment>
<keyword evidence="2" id="KW-1185">Reference proteome</keyword>
<dbReference type="AlphaFoldDB" id="A0A370LCZ5"/>
<protein>
    <recommendedName>
        <fullName evidence="3">Plasmid mobilization relaxosome protein MobC</fullName>
    </recommendedName>
</protein>
<reference evidence="2" key="1">
    <citation type="submission" date="2018-07" db="EMBL/GenBank/DDBJ databases">
        <authorList>
            <person name="Safronova V.I."/>
            <person name="Chirak E.R."/>
            <person name="Sazanova A.L."/>
        </authorList>
    </citation>
    <scope>NUCLEOTIDE SEQUENCE [LARGE SCALE GENOMIC DNA]</scope>
    <source>
        <strain evidence="2">RCAM04685</strain>
    </source>
</reference>
<accession>A0A370LCZ5</accession>